<dbReference type="Proteomes" id="UP001143330">
    <property type="component" value="Unassembled WGS sequence"/>
</dbReference>
<feature type="domain" description="Cupin type-2" evidence="1">
    <location>
        <begin position="62"/>
        <end position="126"/>
    </location>
</feature>
<dbReference type="Pfam" id="PF07883">
    <property type="entry name" value="Cupin_2"/>
    <property type="match status" value="1"/>
</dbReference>
<dbReference type="InterPro" id="IPR013096">
    <property type="entry name" value="Cupin_2"/>
</dbReference>
<organism evidence="2 3">
    <name type="scientific">Ancylobacter defluvii</name>
    <dbReference type="NCBI Taxonomy" id="1282440"/>
    <lineage>
        <taxon>Bacteria</taxon>
        <taxon>Pseudomonadati</taxon>
        <taxon>Pseudomonadota</taxon>
        <taxon>Alphaproteobacteria</taxon>
        <taxon>Hyphomicrobiales</taxon>
        <taxon>Xanthobacteraceae</taxon>
        <taxon>Ancylobacter</taxon>
    </lineage>
</organism>
<gene>
    <name evidence="2" type="ORF">GCM10017653_28510</name>
</gene>
<evidence type="ECO:0000313" key="3">
    <source>
        <dbReference type="Proteomes" id="UP001143330"/>
    </source>
</evidence>
<dbReference type="PANTHER" id="PTHR40112">
    <property type="entry name" value="H2HPP ISOMERASE"/>
    <property type="match status" value="1"/>
</dbReference>
<name>A0A9W6JVX6_9HYPH</name>
<accession>A0A9W6JVX6</accession>
<keyword evidence="3" id="KW-1185">Reference proteome</keyword>
<dbReference type="EMBL" id="BSFM01000014">
    <property type="protein sequence ID" value="GLK84781.1"/>
    <property type="molecule type" value="Genomic_DNA"/>
</dbReference>
<sequence>MSATATTTERTTLNAGAFKAGDGAYLFQLDQLSAIEGGPGYSTAIGSVVEGIRTQCGLMRKARGTGARPHSHPNEQWNYVVQGRLRVNIEGQPERIAGPGTLIYFPPDVIHSTVALPEEDVVFFVVKDTTHGIAGKAADGTMSGGHYDTPASS</sequence>
<proteinExistence type="predicted"/>
<dbReference type="AlphaFoldDB" id="A0A9W6JVX6"/>
<dbReference type="InterPro" id="IPR014710">
    <property type="entry name" value="RmlC-like_jellyroll"/>
</dbReference>
<dbReference type="InterPro" id="IPR052535">
    <property type="entry name" value="Bacilysin_H2HPP_isomerase"/>
</dbReference>
<dbReference type="InterPro" id="IPR011051">
    <property type="entry name" value="RmlC_Cupin_sf"/>
</dbReference>
<dbReference type="PANTHER" id="PTHR40112:SF1">
    <property type="entry name" value="H2HPP ISOMERASE"/>
    <property type="match status" value="1"/>
</dbReference>
<dbReference type="RefSeq" id="WP_213364641.1">
    <property type="nucleotide sequence ID" value="NZ_BSFM01000014.1"/>
</dbReference>
<reference evidence="2" key="2">
    <citation type="submission" date="2023-01" db="EMBL/GenBank/DDBJ databases">
        <authorList>
            <person name="Sun Q."/>
            <person name="Evtushenko L."/>
        </authorList>
    </citation>
    <scope>NUCLEOTIDE SEQUENCE</scope>
    <source>
        <strain evidence="2">VKM B-2789</strain>
    </source>
</reference>
<evidence type="ECO:0000313" key="2">
    <source>
        <dbReference type="EMBL" id="GLK84781.1"/>
    </source>
</evidence>
<reference evidence="2" key="1">
    <citation type="journal article" date="2014" name="Int. J. Syst. Evol. Microbiol.">
        <title>Complete genome sequence of Corynebacterium casei LMG S-19264T (=DSM 44701T), isolated from a smear-ripened cheese.</title>
        <authorList>
            <consortium name="US DOE Joint Genome Institute (JGI-PGF)"/>
            <person name="Walter F."/>
            <person name="Albersmeier A."/>
            <person name="Kalinowski J."/>
            <person name="Ruckert C."/>
        </authorList>
    </citation>
    <scope>NUCLEOTIDE SEQUENCE</scope>
    <source>
        <strain evidence="2">VKM B-2789</strain>
    </source>
</reference>
<comment type="caution">
    <text evidence="2">The sequence shown here is derived from an EMBL/GenBank/DDBJ whole genome shotgun (WGS) entry which is preliminary data.</text>
</comment>
<evidence type="ECO:0000259" key="1">
    <source>
        <dbReference type="Pfam" id="PF07883"/>
    </source>
</evidence>
<protein>
    <recommendedName>
        <fullName evidence="1">Cupin type-2 domain-containing protein</fullName>
    </recommendedName>
</protein>
<dbReference type="Gene3D" id="2.60.120.10">
    <property type="entry name" value="Jelly Rolls"/>
    <property type="match status" value="1"/>
</dbReference>
<dbReference type="SUPFAM" id="SSF51182">
    <property type="entry name" value="RmlC-like cupins"/>
    <property type="match status" value="1"/>
</dbReference>